<dbReference type="InterPro" id="IPR011050">
    <property type="entry name" value="Pectin_lyase_fold/virulence"/>
</dbReference>
<dbReference type="Gene3D" id="3.40.50.300">
    <property type="entry name" value="P-loop containing nucleotide triphosphate hydrolases"/>
    <property type="match status" value="1"/>
</dbReference>
<evidence type="ECO:0000313" key="6">
    <source>
        <dbReference type="EMBL" id="MBR7829696.1"/>
    </source>
</evidence>
<gene>
    <name evidence="6" type="ORF">KDK95_25545</name>
</gene>
<proteinExistence type="inferred from homology"/>
<sequence length="910" mass="94522">MTVQQSPGPPTAAASLRLLVDAAAADTPVELPPGVYREELVLERPIVLAARDGIGTVRIVAGRGAALTLTAGVSARGIVFETAAEAGAAVLIEAGAPLFEDCEFLGGWVQSGGNAAPVLRRCRIGRAARTGMFALDSSRPRLEDCTVADVSGNAITATDSAEPRILGSAITRAAGAGLRVCGQARAVLEHCEVADTRGAGLLVEEHAGVLLRECHIRGAAAEGVRVDSSSPFGDGRRSREGAVSGVTLVDCRISDCAGDGVVAAAGHVRLVRSEITRPSHTGVLVGGSALVEVEDTKVVGAASALAAEHGAAQPGRAAARTAEQAAESSAPRTGTAFGVLVRGRARLCAERLTVQHSGAGGLVAGEDAALELTDCVCTDTTATALRLTGRATARATGLRIARTPEHGALVEGHAVLTLVGGAVDSCGRNGIWVDGAGDAALRDCSVSGCGNGIVLSTRHHPVVEDCTVADIRRTGIEIGVDAGPTLRGCAVSRTGSAGVFMDERSTAHLTDCRIERVEGSALVVWTGADPRVRTLTVAEAGKNGLYINADGRGVYESCDISRTAFPAVHVGTEAAPTLRGLLVHDTTEDLSLADGARPVMEQCHSADVIAATLPARPRMPVPTGAQTAAARDETAAAPAEALPDLLAEVEALVGLARAKQDVSTMVGLMRMVRRRLEAGLAPPPLSRHLVFAGNPGTGKTTVARLYGKILAALGILESGHLVETDRGDLVGEYIGHTAPRTTAVFRRALGGVLFIDEAYSLVPAHTGNDFGHEAIATLVKLMEDHRDEIVVIVAGYPDEMRRFLDSNPGLASRFSRTLYFDDYSSPELVSIVEQIARHHQYEIPGPTGKALLAFFEHLSRGEGFGNGRTARQVFQRMTERHAQRVATIADPSTAELANLLPADLPGPGEV</sequence>
<dbReference type="GO" id="GO:0005524">
    <property type="term" value="F:ATP binding"/>
    <property type="evidence" value="ECO:0007669"/>
    <property type="project" value="UniProtKB-KW"/>
</dbReference>
<evidence type="ECO:0000256" key="3">
    <source>
        <dbReference type="ARBA" id="ARBA00022840"/>
    </source>
</evidence>
<dbReference type="AlphaFoldDB" id="A0A941EDW0"/>
<dbReference type="InterPro" id="IPR003593">
    <property type="entry name" value="AAA+_ATPase"/>
</dbReference>
<feature type="region of interest" description="Disordered" evidence="4">
    <location>
        <begin position="310"/>
        <end position="330"/>
    </location>
</feature>
<keyword evidence="7" id="KW-1185">Reference proteome</keyword>
<evidence type="ECO:0000259" key="5">
    <source>
        <dbReference type="SMART" id="SM00382"/>
    </source>
</evidence>
<dbReference type="InterPro" id="IPR012334">
    <property type="entry name" value="Pectin_lyas_fold"/>
</dbReference>
<dbReference type="InterPro" id="IPR027417">
    <property type="entry name" value="P-loop_NTPase"/>
</dbReference>
<dbReference type="SUPFAM" id="SSF52540">
    <property type="entry name" value="P-loop containing nucleoside triphosphate hydrolases"/>
    <property type="match status" value="1"/>
</dbReference>
<keyword evidence="3" id="KW-0067">ATP-binding</keyword>
<dbReference type="Pfam" id="PF17866">
    <property type="entry name" value="AAA_lid_6"/>
    <property type="match status" value="1"/>
</dbReference>
<evidence type="ECO:0000313" key="7">
    <source>
        <dbReference type="Proteomes" id="UP000676325"/>
    </source>
</evidence>
<dbReference type="InterPro" id="IPR041627">
    <property type="entry name" value="AAA_lid_6"/>
</dbReference>
<dbReference type="Pfam" id="PF00004">
    <property type="entry name" value="AAA"/>
    <property type="match status" value="1"/>
</dbReference>
<dbReference type="InterPro" id="IPR003959">
    <property type="entry name" value="ATPase_AAA_core"/>
</dbReference>
<dbReference type="InterPro" id="IPR006626">
    <property type="entry name" value="PbH1"/>
</dbReference>
<dbReference type="FunFam" id="3.40.50.300:FF:000216">
    <property type="entry name" value="Type VII secretion ATPase EccA"/>
    <property type="match status" value="1"/>
</dbReference>
<dbReference type="EMBL" id="JAGSOH010000095">
    <property type="protein sequence ID" value="MBR7829696.1"/>
    <property type="molecule type" value="Genomic_DNA"/>
</dbReference>
<dbReference type="InterPro" id="IPR039448">
    <property type="entry name" value="Beta_helix"/>
</dbReference>
<comment type="caution">
    <text evidence="6">The sequence shown here is derived from an EMBL/GenBank/DDBJ whole genome shotgun (WGS) entry which is preliminary data.</text>
</comment>
<accession>A0A941EDW0</accession>
<dbReference type="PANTHER" id="PTHR43392:SF2">
    <property type="entry name" value="AAA-TYPE ATPASE FAMILY PROTEIN _ ANKYRIN REPEAT FAMILY PROTEIN"/>
    <property type="match status" value="1"/>
</dbReference>
<protein>
    <submittedName>
        <fullName evidence="6">Right-handed parallel beta-helix repeat-containing protein</fullName>
    </submittedName>
</protein>
<organism evidence="6 7">
    <name type="scientific">Actinospica acidithermotolerans</name>
    <dbReference type="NCBI Taxonomy" id="2828514"/>
    <lineage>
        <taxon>Bacteria</taxon>
        <taxon>Bacillati</taxon>
        <taxon>Actinomycetota</taxon>
        <taxon>Actinomycetes</taxon>
        <taxon>Catenulisporales</taxon>
        <taxon>Actinospicaceae</taxon>
        <taxon>Actinospica</taxon>
    </lineage>
</organism>
<dbReference type="Gene3D" id="2.160.20.10">
    <property type="entry name" value="Single-stranded right-handed beta-helix, Pectin lyase-like"/>
    <property type="match status" value="2"/>
</dbReference>
<dbReference type="GO" id="GO:0016887">
    <property type="term" value="F:ATP hydrolysis activity"/>
    <property type="evidence" value="ECO:0007669"/>
    <property type="project" value="InterPro"/>
</dbReference>
<dbReference type="InterPro" id="IPR000641">
    <property type="entry name" value="CbxX/CfxQ"/>
</dbReference>
<dbReference type="PRINTS" id="PR00819">
    <property type="entry name" value="CBXCFQXSUPER"/>
</dbReference>
<dbReference type="SMART" id="SM00382">
    <property type="entry name" value="AAA"/>
    <property type="match status" value="1"/>
</dbReference>
<dbReference type="InterPro" id="IPR050773">
    <property type="entry name" value="CbxX/CfxQ_RuBisCO_ESX"/>
</dbReference>
<evidence type="ECO:0000256" key="4">
    <source>
        <dbReference type="SAM" id="MobiDB-lite"/>
    </source>
</evidence>
<dbReference type="RefSeq" id="WP_212520830.1">
    <property type="nucleotide sequence ID" value="NZ_JAGSOH010000095.1"/>
</dbReference>
<dbReference type="CDD" id="cd00009">
    <property type="entry name" value="AAA"/>
    <property type="match status" value="1"/>
</dbReference>
<dbReference type="Gene3D" id="1.10.8.60">
    <property type="match status" value="1"/>
</dbReference>
<reference evidence="6" key="1">
    <citation type="submission" date="2021-04" db="EMBL/GenBank/DDBJ databases">
        <title>Genome based classification of Actinospica acidithermotolerans sp. nov., an actinobacterium isolated from an Indonesian hot spring.</title>
        <authorList>
            <person name="Kusuma A.B."/>
            <person name="Putra K.E."/>
            <person name="Nafisah S."/>
            <person name="Loh J."/>
            <person name="Nouioui I."/>
            <person name="Goodfellow M."/>
        </authorList>
    </citation>
    <scope>NUCLEOTIDE SEQUENCE</scope>
    <source>
        <strain evidence="6">MGRD01-02</strain>
    </source>
</reference>
<dbReference type="PANTHER" id="PTHR43392">
    <property type="entry name" value="AAA-TYPE ATPASE FAMILY PROTEIN / ANKYRIN REPEAT FAMILY PROTEIN"/>
    <property type="match status" value="1"/>
</dbReference>
<comment type="similarity">
    <text evidence="1">Belongs to the CbxX/CfxQ family.</text>
</comment>
<evidence type="ECO:0000256" key="2">
    <source>
        <dbReference type="ARBA" id="ARBA00022741"/>
    </source>
</evidence>
<evidence type="ECO:0000256" key="1">
    <source>
        <dbReference type="ARBA" id="ARBA00010378"/>
    </source>
</evidence>
<name>A0A941EDW0_9ACTN</name>
<keyword evidence="2" id="KW-0547">Nucleotide-binding</keyword>
<feature type="domain" description="AAA+ ATPase" evidence="5">
    <location>
        <begin position="685"/>
        <end position="824"/>
    </location>
</feature>
<dbReference type="Proteomes" id="UP000676325">
    <property type="component" value="Unassembled WGS sequence"/>
</dbReference>
<dbReference type="Pfam" id="PF13229">
    <property type="entry name" value="Beta_helix"/>
    <property type="match status" value="2"/>
</dbReference>
<dbReference type="SUPFAM" id="SSF51126">
    <property type="entry name" value="Pectin lyase-like"/>
    <property type="match status" value="3"/>
</dbReference>
<dbReference type="SMART" id="SM00710">
    <property type="entry name" value="PbH1"/>
    <property type="match status" value="13"/>
</dbReference>